<comment type="caution">
    <text evidence="3">The sequence shown here is derived from an EMBL/GenBank/DDBJ whole genome shotgun (WGS) entry which is preliminary data.</text>
</comment>
<feature type="compositionally biased region" description="Polar residues" evidence="1">
    <location>
        <begin position="907"/>
        <end position="923"/>
    </location>
</feature>
<feature type="compositionally biased region" description="Low complexity" evidence="1">
    <location>
        <begin position="690"/>
        <end position="699"/>
    </location>
</feature>
<feature type="region of interest" description="Disordered" evidence="1">
    <location>
        <begin position="136"/>
        <end position="194"/>
    </location>
</feature>
<feature type="compositionally biased region" description="Low complexity" evidence="1">
    <location>
        <begin position="707"/>
        <end position="733"/>
    </location>
</feature>
<reference evidence="3" key="1">
    <citation type="submission" date="2020-06" db="EMBL/GenBank/DDBJ databases">
        <authorList>
            <person name="Onetto C."/>
        </authorList>
    </citation>
    <scope>NUCLEOTIDE SEQUENCE</scope>
</reference>
<evidence type="ECO:0000313" key="4">
    <source>
        <dbReference type="Proteomes" id="UP000745764"/>
    </source>
</evidence>
<evidence type="ECO:0000313" key="3">
    <source>
        <dbReference type="EMBL" id="CAD0113744.1"/>
    </source>
</evidence>
<feature type="compositionally biased region" description="Polar residues" evidence="1">
    <location>
        <begin position="480"/>
        <end position="490"/>
    </location>
</feature>
<dbReference type="Proteomes" id="UP000745764">
    <property type="component" value="Unassembled WGS sequence"/>
</dbReference>
<feature type="region of interest" description="Disordered" evidence="1">
    <location>
        <begin position="66"/>
        <end position="110"/>
    </location>
</feature>
<dbReference type="OrthoDB" id="5421784at2759"/>
<keyword evidence="2" id="KW-1133">Transmembrane helix</keyword>
<feature type="region of interest" description="Disordered" evidence="1">
    <location>
        <begin position="467"/>
        <end position="490"/>
    </location>
</feature>
<organism evidence="3 4">
    <name type="scientific">Aureobasidium uvarum</name>
    <dbReference type="NCBI Taxonomy" id="2773716"/>
    <lineage>
        <taxon>Eukaryota</taxon>
        <taxon>Fungi</taxon>
        <taxon>Dikarya</taxon>
        <taxon>Ascomycota</taxon>
        <taxon>Pezizomycotina</taxon>
        <taxon>Dothideomycetes</taxon>
        <taxon>Dothideomycetidae</taxon>
        <taxon>Dothideales</taxon>
        <taxon>Saccotheciaceae</taxon>
        <taxon>Aureobasidium</taxon>
    </lineage>
</organism>
<gene>
    <name evidence="3" type="ORF">AWRI4620_LOCUS7999</name>
</gene>
<feature type="compositionally biased region" description="Low complexity" evidence="1">
    <location>
        <begin position="467"/>
        <end position="479"/>
    </location>
</feature>
<protein>
    <submittedName>
        <fullName evidence="3">Uncharacterized protein</fullName>
    </submittedName>
</protein>
<evidence type="ECO:0000256" key="1">
    <source>
        <dbReference type="SAM" id="MobiDB-lite"/>
    </source>
</evidence>
<evidence type="ECO:0000256" key="2">
    <source>
        <dbReference type="SAM" id="Phobius"/>
    </source>
</evidence>
<feature type="transmembrane region" description="Helical" evidence="2">
    <location>
        <begin position="739"/>
        <end position="762"/>
    </location>
</feature>
<keyword evidence="4" id="KW-1185">Reference proteome</keyword>
<keyword evidence="2" id="KW-0812">Transmembrane</keyword>
<keyword evidence="2" id="KW-0472">Membrane</keyword>
<feature type="region of interest" description="Disordered" evidence="1">
    <location>
        <begin position="905"/>
        <end position="971"/>
    </location>
</feature>
<accession>A0A9N8KSZ4</accession>
<proteinExistence type="predicted"/>
<name>A0A9N8KSZ4_9PEZI</name>
<feature type="compositionally biased region" description="Low complexity" evidence="1">
    <location>
        <begin position="76"/>
        <end position="90"/>
    </location>
</feature>
<dbReference type="AlphaFoldDB" id="A0A9N8KSZ4"/>
<dbReference type="EMBL" id="CAINUL010000016">
    <property type="protein sequence ID" value="CAD0113744.1"/>
    <property type="molecule type" value="Genomic_DNA"/>
</dbReference>
<sequence length="971" mass="97020">MERLFKRRKLSASAASVAASRPTAFSHGLQDVRPVKRIEEVHVHIRNHSPGRSAVQRADELHQRLHKRQTPLLNGTLESTTSSMSTSTLLADAEPSLPSTSPDAATDAPSTSVLETLSSLSAYSSTLAGISPSIAAASSTSTDSDSSSAVSTTEILPTTEAAPTSTASDPSSTVPVTDATPTSTTADTSLADPSTTTDISLAVSSIDLSSSTTSPSATIPLAAYTGPGTASLALSTTASLDISDSTGIPSIIESTFTPTSSASSSFDNTSPAVSTAASLGLSLSGAVVPAATISSSGASEVESLSESSFVSYNSALNTVASAIPTSIASGITLPGVAGTAPTTSAVSTDVLSQTTNTVGDVNATLSSSGSLTTAAPVSATASDLTSPSAYESITMVGSNTANESTVTTADPILVSLGSTSDALPATSISSGAITASVISYTSSGVPLISTVFPAGLNSTIKSSSPSSVLVSGSASPSGSNAVHSSSSPSFARNLTTSATVISSSSTTYTSFTTFQRNSVTSSISNTASVLSSADRSASTSSTPLAAVLGFFTASSSTVETLSDGSPSTAVLVAQAFATTLSNGQTTTSYGSFQPVSSSASGYAALSDSSEISSAAIALSSENADISFRLSSLNAAASTATGSARSSYSSQAVVLQSAASSAVRSANSALSSAASRISSEASFASALASSSTDNSLPSSSATQSPDASVIGGPTTTTVPSPASSTASPDNNSDNTPPPSVLAGGIVGGVAGLAVLVLTAMIFLRWYRKRMASMNALTGAEAVTGSGGAGGMSERGRTAPVLAPLLGGVFKNRKSRAVDDTGERGFQRISGRKLPSAFSAGMTSAPPMLMPSAFDNDRNMSTTSVYRDSTYYGAAGSPFDDPDNEIGINETIMPGPARQARVHPPYAMSPTSALSENTSPTSPTFPIQGHRLTPEPGPNAPLMTPLNPARRSVTPATLSSFDGSRGSRFTEEV</sequence>
<feature type="region of interest" description="Disordered" evidence="1">
    <location>
        <begin position="690"/>
        <end position="737"/>
    </location>
</feature>